<dbReference type="Gene3D" id="3.40.50.1010">
    <property type="entry name" value="5'-nuclease"/>
    <property type="match status" value="1"/>
</dbReference>
<dbReference type="GO" id="GO:0004540">
    <property type="term" value="F:RNA nuclease activity"/>
    <property type="evidence" value="ECO:0007669"/>
    <property type="project" value="InterPro"/>
</dbReference>
<evidence type="ECO:0000256" key="6">
    <source>
        <dbReference type="ARBA" id="ARBA00022842"/>
    </source>
</evidence>
<keyword evidence="4 8" id="KW-0479">Metal-binding</keyword>
<dbReference type="PANTHER" id="PTHR33653">
    <property type="entry name" value="RIBONUCLEASE VAPC2"/>
    <property type="match status" value="1"/>
</dbReference>
<feature type="binding site" evidence="8">
    <location>
        <position position="7"/>
    </location>
    <ligand>
        <name>Mg(2+)</name>
        <dbReference type="ChEBI" id="CHEBI:18420"/>
    </ligand>
</feature>
<reference evidence="11" key="1">
    <citation type="journal article" date="2013" name="Stand. Genomic Sci.">
        <title>Complete genome sequence of the halophilic bacterium Spirochaeta africana type strain (Z-7692(T)) from the alkaline Lake Magadi in the East African Rift.</title>
        <authorList>
            <person name="Liolos K."/>
            <person name="Abt B."/>
            <person name="Scheuner C."/>
            <person name="Teshima H."/>
            <person name="Held B."/>
            <person name="Lapidus A."/>
            <person name="Nolan M."/>
            <person name="Lucas S."/>
            <person name="Deshpande S."/>
            <person name="Cheng J.F."/>
            <person name="Tapia R."/>
            <person name="Goodwin L.A."/>
            <person name="Pitluck S."/>
            <person name="Pagani I."/>
            <person name="Ivanova N."/>
            <person name="Mavromatis K."/>
            <person name="Mikhailova N."/>
            <person name="Huntemann M."/>
            <person name="Pati A."/>
            <person name="Chen A."/>
            <person name="Palaniappan K."/>
            <person name="Land M."/>
            <person name="Rohde M."/>
            <person name="Tindall B.J."/>
            <person name="Detter J.C."/>
            <person name="Goker M."/>
            <person name="Bristow J."/>
            <person name="Eisen J.A."/>
            <person name="Markowitz V."/>
            <person name="Hugenholtz P."/>
            <person name="Woyke T."/>
            <person name="Klenk H.P."/>
            <person name="Kyrpides N.C."/>
        </authorList>
    </citation>
    <scope>NUCLEOTIDE SEQUENCE</scope>
    <source>
        <strain evidence="11">ATCC 700263 / DSM 8902 / Z-7692</strain>
    </source>
</reference>
<dbReference type="HOGENOM" id="CLU_118482_5_0_12"/>
<comment type="function">
    <text evidence="8">Toxic component of a toxin-antitoxin (TA) system. An RNase.</text>
</comment>
<dbReference type="STRING" id="889378.Spiaf_0435"/>
<organism evidence="10 11">
    <name type="scientific">Spirochaeta africana (strain ATCC 700263 / DSM 8902 / Z-7692)</name>
    <dbReference type="NCBI Taxonomy" id="889378"/>
    <lineage>
        <taxon>Bacteria</taxon>
        <taxon>Pseudomonadati</taxon>
        <taxon>Spirochaetota</taxon>
        <taxon>Spirochaetia</taxon>
        <taxon>Spirochaetales</taxon>
        <taxon>Spirochaetaceae</taxon>
        <taxon>Spirochaeta</taxon>
    </lineage>
</organism>
<gene>
    <name evidence="8" type="primary">vapC</name>
    <name evidence="10" type="ordered locus">Spiaf_0435</name>
</gene>
<dbReference type="CDD" id="cd18753">
    <property type="entry name" value="PIN_VapC4-5_FitB-like"/>
    <property type="match status" value="1"/>
</dbReference>
<evidence type="ECO:0000256" key="4">
    <source>
        <dbReference type="ARBA" id="ARBA00022723"/>
    </source>
</evidence>
<dbReference type="InterPro" id="IPR002716">
    <property type="entry name" value="PIN_dom"/>
</dbReference>
<proteinExistence type="inferred from homology"/>
<comment type="cofactor">
    <cofactor evidence="1 8">
        <name>Mg(2+)</name>
        <dbReference type="ChEBI" id="CHEBI:18420"/>
    </cofactor>
</comment>
<name>H9UG96_SPIAZ</name>
<dbReference type="HAMAP" id="MF_00265">
    <property type="entry name" value="VapC_Nob1"/>
    <property type="match status" value="1"/>
</dbReference>
<evidence type="ECO:0000256" key="2">
    <source>
        <dbReference type="ARBA" id="ARBA00022649"/>
    </source>
</evidence>
<feature type="binding site" evidence="8">
    <location>
        <position position="98"/>
    </location>
    <ligand>
        <name>Mg(2+)</name>
        <dbReference type="ChEBI" id="CHEBI:18420"/>
    </ligand>
</feature>
<dbReference type="PANTHER" id="PTHR33653:SF1">
    <property type="entry name" value="RIBONUCLEASE VAPC2"/>
    <property type="match status" value="1"/>
</dbReference>
<evidence type="ECO:0000256" key="1">
    <source>
        <dbReference type="ARBA" id="ARBA00001946"/>
    </source>
</evidence>
<dbReference type="SUPFAM" id="SSF88723">
    <property type="entry name" value="PIN domain-like"/>
    <property type="match status" value="1"/>
</dbReference>
<dbReference type="InterPro" id="IPR050556">
    <property type="entry name" value="Type_II_TA_system_RNase"/>
</dbReference>
<dbReference type="eggNOG" id="COG1487">
    <property type="taxonomic scope" value="Bacteria"/>
</dbReference>
<dbReference type="RefSeq" id="WP_014454536.1">
    <property type="nucleotide sequence ID" value="NC_017098.1"/>
</dbReference>
<evidence type="ECO:0000256" key="7">
    <source>
        <dbReference type="ARBA" id="ARBA00038093"/>
    </source>
</evidence>
<dbReference type="PATRIC" id="fig|889378.3.peg.443"/>
<dbReference type="GO" id="GO:0016787">
    <property type="term" value="F:hydrolase activity"/>
    <property type="evidence" value="ECO:0007669"/>
    <property type="project" value="UniProtKB-KW"/>
</dbReference>
<dbReference type="InterPro" id="IPR022907">
    <property type="entry name" value="VapC_family"/>
</dbReference>
<evidence type="ECO:0000256" key="8">
    <source>
        <dbReference type="HAMAP-Rule" id="MF_00265"/>
    </source>
</evidence>
<protein>
    <recommendedName>
        <fullName evidence="8">Ribonuclease VapC</fullName>
        <shortName evidence="8">RNase VapC</shortName>
        <ecNumber evidence="8">3.1.-.-</ecNumber>
    </recommendedName>
    <alternativeName>
        <fullName evidence="8">Toxin VapC</fullName>
    </alternativeName>
</protein>
<evidence type="ECO:0000313" key="10">
    <source>
        <dbReference type="EMBL" id="AFG36539.1"/>
    </source>
</evidence>
<dbReference type="GO" id="GO:0090729">
    <property type="term" value="F:toxin activity"/>
    <property type="evidence" value="ECO:0007669"/>
    <property type="project" value="UniProtKB-KW"/>
</dbReference>
<keyword evidence="11" id="KW-1185">Reference proteome</keyword>
<dbReference type="Proteomes" id="UP000007383">
    <property type="component" value="Chromosome"/>
</dbReference>
<dbReference type="OrthoDB" id="9789052at2"/>
<evidence type="ECO:0000259" key="9">
    <source>
        <dbReference type="Pfam" id="PF01850"/>
    </source>
</evidence>
<dbReference type="GO" id="GO:0000287">
    <property type="term" value="F:magnesium ion binding"/>
    <property type="evidence" value="ECO:0007669"/>
    <property type="project" value="UniProtKB-UniRule"/>
</dbReference>
<keyword evidence="8" id="KW-0800">Toxin</keyword>
<keyword evidence="5 8" id="KW-0378">Hydrolase</keyword>
<evidence type="ECO:0000313" key="11">
    <source>
        <dbReference type="Proteomes" id="UP000007383"/>
    </source>
</evidence>
<dbReference type="EC" id="3.1.-.-" evidence="8"/>
<evidence type="ECO:0000256" key="3">
    <source>
        <dbReference type="ARBA" id="ARBA00022722"/>
    </source>
</evidence>
<dbReference type="Pfam" id="PF01850">
    <property type="entry name" value="PIN"/>
    <property type="match status" value="1"/>
</dbReference>
<keyword evidence="6 8" id="KW-0460">Magnesium</keyword>
<sequence length="131" mass="14743">MSRVMLDTNAYTALMAGDTRIADLLARSEAVLLSPVILGELYDGFLNGNRNLENRRILGRFLDKPRTLCPPITDTTAEWFAEIKRSLRRRGTPIPINDVWIAASCMEHGARLLTFDAHFAVVDGLLRCELR</sequence>
<keyword evidence="3 8" id="KW-0540">Nuclease</keyword>
<keyword evidence="2 8" id="KW-1277">Toxin-antitoxin system</keyword>
<accession>H9UG96</accession>
<dbReference type="AlphaFoldDB" id="H9UG96"/>
<dbReference type="KEGG" id="sfc:Spiaf_0435"/>
<evidence type="ECO:0000256" key="5">
    <source>
        <dbReference type="ARBA" id="ARBA00022801"/>
    </source>
</evidence>
<dbReference type="InterPro" id="IPR029060">
    <property type="entry name" value="PIN-like_dom_sf"/>
</dbReference>
<dbReference type="EMBL" id="CP003282">
    <property type="protein sequence ID" value="AFG36539.1"/>
    <property type="molecule type" value="Genomic_DNA"/>
</dbReference>
<comment type="similarity">
    <text evidence="7 8">Belongs to the PINc/VapC protein family.</text>
</comment>
<feature type="domain" description="PIN" evidence="9">
    <location>
        <begin position="4"/>
        <end position="124"/>
    </location>
</feature>